<dbReference type="Gene3D" id="3.30.200.20">
    <property type="entry name" value="Phosphorylase Kinase, domain 1"/>
    <property type="match status" value="1"/>
</dbReference>
<comment type="catalytic activity">
    <reaction evidence="13">
        <text>L-threonyl-[protein] + ATP = O-phospho-L-threonyl-[protein] + ADP + H(+)</text>
        <dbReference type="Rhea" id="RHEA:46608"/>
        <dbReference type="Rhea" id="RHEA-COMP:11060"/>
        <dbReference type="Rhea" id="RHEA-COMP:11605"/>
        <dbReference type="ChEBI" id="CHEBI:15378"/>
        <dbReference type="ChEBI" id="CHEBI:30013"/>
        <dbReference type="ChEBI" id="CHEBI:30616"/>
        <dbReference type="ChEBI" id="CHEBI:61977"/>
        <dbReference type="ChEBI" id="CHEBI:456216"/>
        <dbReference type="EC" id="2.7.11.1"/>
    </reaction>
</comment>
<dbReference type="FunFam" id="1.10.510.10:FF:001023">
    <property type="entry name" value="Os07g0541700 protein"/>
    <property type="match status" value="1"/>
</dbReference>
<comment type="subcellular location">
    <subcellularLocation>
        <location evidence="1">Membrane</location>
        <topology evidence="1">Single-pass type I membrane protein</topology>
    </subcellularLocation>
</comment>
<evidence type="ECO:0000256" key="13">
    <source>
        <dbReference type="ARBA" id="ARBA00047899"/>
    </source>
</evidence>
<keyword evidence="10 15" id="KW-1133">Transmembrane helix</keyword>
<evidence type="ECO:0000256" key="2">
    <source>
        <dbReference type="ARBA" id="ARBA00012513"/>
    </source>
</evidence>
<gene>
    <name evidence="17" type="ORF">glysoja_026601</name>
</gene>
<evidence type="ECO:0000256" key="11">
    <source>
        <dbReference type="ARBA" id="ARBA00023136"/>
    </source>
</evidence>
<sequence>MPTTLIIVMVAALVVISILIWSMPENASDSSSASYSRHSSGGFGKVYKGIFSDGTIVAVKVLQGLSDKKMEEQFMAEVGTIGKTHHFNLVRLYGFCFERNMIALVYEYMGNGSLDKYLFHEKKTLRFERLHEIAVGTAKGIAYLHEECQQRIIHFDIKPGNILLDGNFNPKVADVGRRRNLGIELVERQEWFPMWVWKRFDAGEFEKLIIACGIEEKNREITERMVDVALSFVQYRPDSRPIMSDVVKMLEDSVEIPKPLNPYQPFMDGNFTSHTVQVPLTYTTDTNGSSDVVTDSSIVHVTPIL</sequence>
<evidence type="ECO:0000256" key="10">
    <source>
        <dbReference type="ARBA" id="ARBA00022989"/>
    </source>
</evidence>
<dbReference type="InterPro" id="IPR008271">
    <property type="entry name" value="Ser/Thr_kinase_AS"/>
</dbReference>
<dbReference type="SUPFAM" id="SSF56112">
    <property type="entry name" value="Protein kinase-like (PK-like)"/>
    <property type="match status" value="1"/>
</dbReference>
<dbReference type="GO" id="GO:0106310">
    <property type="term" value="F:protein serine kinase activity"/>
    <property type="evidence" value="ECO:0007669"/>
    <property type="project" value="RHEA"/>
</dbReference>
<keyword evidence="17" id="KW-0675">Receptor</keyword>
<dbReference type="PROSITE" id="PS50011">
    <property type="entry name" value="PROTEIN_KINASE_DOM"/>
    <property type="match status" value="1"/>
</dbReference>
<dbReference type="PANTHER" id="PTHR27009">
    <property type="entry name" value="RUST RESISTANCE KINASE LR10-RELATED"/>
    <property type="match status" value="1"/>
</dbReference>
<comment type="catalytic activity">
    <reaction evidence="14">
        <text>L-seryl-[protein] + ATP = O-phospho-L-seryl-[protein] + ADP + H(+)</text>
        <dbReference type="Rhea" id="RHEA:17989"/>
        <dbReference type="Rhea" id="RHEA-COMP:9863"/>
        <dbReference type="Rhea" id="RHEA-COMP:11604"/>
        <dbReference type="ChEBI" id="CHEBI:15378"/>
        <dbReference type="ChEBI" id="CHEBI:29999"/>
        <dbReference type="ChEBI" id="CHEBI:30616"/>
        <dbReference type="ChEBI" id="CHEBI:83421"/>
        <dbReference type="ChEBI" id="CHEBI:456216"/>
        <dbReference type="EC" id="2.7.11.1"/>
    </reaction>
</comment>
<evidence type="ECO:0000256" key="8">
    <source>
        <dbReference type="ARBA" id="ARBA00022777"/>
    </source>
</evidence>
<evidence type="ECO:0000256" key="3">
    <source>
        <dbReference type="ARBA" id="ARBA00022527"/>
    </source>
</evidence>
<dbReference type="PROSITE" id="PS00108">
    <property type="entry name" value="PROTEIN_KINASE_ST"/>
    <property type="match status" value="1"/>
</dbReference>
<dbReference type="GO" id="GO:0016020">
    <property type="term" value="C:membrane"/>
    <property type="evidence" value="ECO:0007669"/>
    <property type="project" value="UniProtKB-SubCell"/>
</dbReference>
<evidence type="ECO:0000256" key="15">
    <source>
        <dbReference type="SAM" id="Phobius"/>
    </source>
</evidence>
<dbReference type="GO" id="GO:0030246">
    <property type="term" value="F:carbohydrate binding"/>
    <property type="evidence" value="ECO:0007669"/>
    <property type="project" value="UniProtKB-KW"/>
</dbReference>
<evidence type="ECO:0000256" key="6">
    <source>
        <dbReference type="ARBA" id="ARBA00022729"/>
    </source>
</evidence>
<evidence type="ECO:0000256" key="5">
    <source>
        <dbReference type="ARBA" id="ARBA00022692"/>
    </source>
</evidence>
<dbReference type="InterPro" id="IPR001245">
    <property type="entry name" value="Ser-Thr/Tyr_kinase_cat_dom"/>
</dbReference>
<evidence type="ECO:0000256" key="4">
    <source>
        <dbReference type="ARBA" id="ARBA00022679"/>
    </source>
</evidence>
<protein>
    <recommendedName>
        <fullName evidence="2">non-specific serine/threonine protein kinase</fullName>
        <ecNumber evidence="2">2.7.11.1</ecNumber>
    </recommendedName>
</protein>
<proteinExistence type="predicted"/>
<organism evidence="17">
    <name type="scientific">Glycine soja</name>
    <name type="common">Wild soybean</name>
    <dbReference type="NCBI Taxonomy" id="3848"/>
    <lineage>
        <taxon>Eukaryota</taxon>
        <taxon>Viridiplantae</taxon>
        <taxon>Streptophyta</taxon>
        <taxon>Embryophyta</taxon>
        <taxon>Tracheophyta</taxon>
        <taxon>Spermatophyta</taxon>
        <taxon>Magnoliopsida</taxon>
        <taxon>eudicotyledons</taxon>
        <taxon>Gunneridae</taxon>
        <taxon>Pentapetalae</taxon>
        <taxon>rosids</taxon>
        <taxon>fabids</taxon>
        <taxon>Fabales</taxon>
        <taxon>Fabaceae</taxon>
        <taxon>Papilionoideae</taxon>
        <taxon>50 kb inversion clade</taxon>
        <taxon>NPAAA clade</taxon>
        <taxon>indigoferoid/millettioid clade</taxon>
        <taxon>Phaseoleae</taxon>
        <taxon>Glycine</taxon>
        <taxon>Glycine subgen. Soja</taxon>
    </lineage>
</organism>
<dbReference type="InterPro" id="IPR011009">
    <property type="entry name" value="Kinase-like_dom_sf"/>
</dbReference>
<dbReference type="InterPro" id="IPR000719">
    <property type="entry name" value="Prot_kinase_dom"/>
</dbReference>
<dbReference type="AlphaFoldDB" id="A0A0B2Q156"/>
<dbReference type="Proteomes" id="UP000053555">
    <property type="component" value="Unassembled WGS sequence"/>
</dbReference>
<feature type="transmembrane region" description="Helical" evidence="15">
    <location>
        <begin position="5"/>
        <end position="23"/>
    </location>
</feature>
<evidence type="ECO:0000256" key="12">
    <source>
        <dbReference type="ARBA" id="ARBA00023180"/>
    </source>
</evidence>
<keyword evidence="12" id="KW-0325">Glycoprotein</keyword>
<keyword evidence="6" id="KW-0732">Signal</keyword>
<evidence type="ECO:0000259" key="16">
    <source>
        <dbReference type="PROSITE" id="PS50011"/>
    </source>
</evidence>
<name>A0A0B2Q156_GLYSO</name>
<keyword evidence="4 17" id="KW-0808">Transferase</keyword>
<evidence type="ECO:0000256" key="14">
    <source>
        <dbReference type="ARBA" id="ARBA00048679"/>
    </source>
</evidence>
<feature type="domain" description="Protein kinase" evidence="16">
    <location>
        <begin position="32"/>
        <end position="305"/>
    </location>
</feature>
<keyword evidence="5 15" id="KW-0812">Transmembrane</keyword>
<keyword evidence="7" id="KW-0547">Nucleotide-binding</keyword>
<evidence type="ECO:0000256" key="1">
    <source>
        <dbReference type="ARBA" id="ARBA00004479"/>
    </source>
</evidence>
<dbReference type="EMBL" id="KN661139">
    <property type="protein sequence ID" value="KHN15306.1"/>
    <property type="molecule type" value="Genomic_DNA"/>
</dbReference>
<keyword evidence="8 17" id="KW-0418">Kinase</keyword>
<accession>A0A0B2Q156</accession>
<keyword evidence="11 15" id="KW-0472">Membrane</keyword>
<evidence type="ECO:0000256" key="9">
    <source>
        <dbReference type="ARBA" id="ARBA00022840"/>
    </source>
</evidence>
<evidence type="ECO:0000313" key="17">
    <source>
        <dbReference type="EMBL" id="KHN15306.1"/>
    </source>
</evidence>
<dbReference type="EC" id="2.7.11.1" evidence="2"/>
<dbReference type="GO" id="GO:0005524">
    <property type="term" value="F:ATP binding"/>
    <property type="evidence" value="ECO:0007669"/>
    <property type="project" value="UniProtKB-KW"/>
</dbReference>
<keyword evidence="9" id="KW-0067">ATP-binding</keyword>
<dbReference type="InterPro" id="IPR045874">
    <property type="entry name" value="LRK10/LRL21-25-like"/>
</dbReference>
<dbReference type="Pfam" id="PF07714">
    <property type="entry name" value="PK_Tyr_Ser-Thr"/>
    <property type="match status" value="1"/>
</dbReference>
<reference evidence="17" key="1">
    <citation type="submission" date="2014-07" db="EMBL/GenBank/DDBJ databases">
        <title>Identification of a novel salt tolerance gene in wild soybean by whole-genome sequencing.</title>
        <authorList>
            <person name="Lam H.-M."/>
            <person name="Qi X."/>
            <person name="Li M.-W."/>
            <person name="Liu X."/>
            <person name="Xie M."/>
            <person name="Ni M."/>
            <person name="Xu X."/>
        </authorList>
    </citation>
    <scope>NUCLEOTIDE SEQUENCE [LARGE SCALE GENOMIC DNA]</scope>
    <source>
        <tissue evidence="17">Root</tissue>
    </source>
</reference>
<dbReference type="GO" id="GO:0004674">
    <property type="term" value="F:protein serine/threonine kinase activity"/>
    <property type="evidence" value="ECO:0007669"/>
    <property type="project" value="UniProtKB-KW"/>
</dbReference>
<keyword evidence="3" id="KW-0723">Serine/threonine-protein kinase</keyword>
<keyword evidence="17" id="KW-0430">Lectin</keyword>
<dbReference type="Gene3D" id="1.10.510.10">
    <property type="entry name" value="Transferase(Phosphotransferase) domain 1"/>
    <property type="match status" value="2"/>
</dbReference>
<dbReference type="SMART" id="SM00220">
    <property type="entry name" value="S_TKc"/>
    <property type="match status" value="1"/>
</dbReference>
<evidence type="ECO:0000256" key="7">
    <source>
        <dbReference type="ARBA" id="ARBA00022741"/>
    </source>
</evidence>